<reference evidence="3" key="1">
    <citation type="submission" date="2011-11" db="EMBL/GenBank/DDBJ databases">
        <title>Complete sequence of Desulfosporosinus orientis DSM 765.</title>
        <authorList>
            <person name="Lucas S."/>
            <person name="Han J."/>
            <person name="Lapidus A."/>
            <person name="Cheng J.-F."/>
            <person name="Goodwin L."/>
            <person name="Pitluck S."/>
            <person name="Peters L."/>
            <person name="Ovchinnikova G."/>
            <person name="Teshima H."/>
            <person name="Detter J.C."/>
            <person name="Han C."/>
            <person name="Tapia R."/>
            <person name="Land M."/>
            <person name="Hauser L."/>
            <person name="Kyrpides N."/>
            <person name="Ivanova N."/>
            <person name="Pagani I."/>
            <person name="Pester M."/>
            <person name="Spring S."/>
            <person name="Ollivier B."/>
            <person name="Rattei T."/>
            <person name="Klenk H.-P."/>
            <person name="Wagner M."/>
            <person name="Loy A."/>
            <person name="Woyke T."/>
        </authorList>
    </citation>
    <scope>NUCLEOTIDE SEQUENCE [LARGE SCALE GENOMIC DNA]</scope>
    <source>
        <strain evidence="3">ATCC 19365 / DSM 765 / NCIMB 8382 / VKM B-1628</strain>
    </source>
</reference>
<name>G7WFC9_DESOD</name>
<evidence type="ECO:0000313" key="3">
    <source>
        <dbReference type="Proteomes" id="UP000006346"/>
    </source>
</evidence>
<dbReference type="STRING" id="768706.Desor_2444"/>
<reference evidence="2 3" key="2">
    <citation type="journal article" date="2012" name="J. Bacteriol.">
        <title>Complete genome sequences of Desulfosporosinus orientis DSM765T, Desulfosporosinus youngiae DSM17734T, Desulfosporosinus meridiei DSM13257T, and Desulfosporosinus acidiphilus DSM22704T.</title>
        <authorList>
            <person name="Pester M."/>
            <person name="Brambilla E."/>
            <person name="Alazard D."/>
            <person name="Rattei T."/>
            <person name="Weinmaier T."/>
            <person name="Han J."/>
            <person name="Lucas S."/>
            <person name="Lapidus A."/>
            <person name="Cheng J.F."/>
            <person name="Goodwin L."/>
            <person name="Pitluck S."/>
            <person name="Peters L."/>
            <person name="Ovchinnikova G."/>
            <person name="Teshima H."/>
            <person name="Detter J.C."/>
            <person name="Han C.S."/>
            <person name="Tapia R."/>
            <person name="Land M.L."/>
            <person name="Hauser L."/>
            <person name="Kyrpides N.C."/>
            <person name="Ivanova N.N."/>
            <person name="Pagani I."/>
            <person name="Huntmann M."/>
            <person name="Wei C.L."/>
            <person name="Davenport K.W."/>
            <person name="Daligault H."/>
            <person name="Chain P.S."/>
            <person name="Chen A."/>
            <person name="Mavromatis K."/>
            <person name="Markowitz V."/>
            <person name="Szeto E."/>
            <person name="Mikhailova N."/>
            <person name="Pati A."/>
            <person name="Wagner M."/>
            <person name="Woyke T."/>
            <person name="Ollivier B."/>
            <person name="Klenk H.P."/>
            <person name="Spring S."/>
            <person name="Loy A."/>
        </authorList>
    </citation>
    <scope>NUCLEOTIDE SEQUENCE [LARGE SCALE GENOMIC DNA]</scope>
    <source>
        <strain evidence="3">ATCC 19365 / DSM 765 / NCIMB 8382 / VKM B-1628</strain>
    </source>
</reference>
<dbReference type="Proteomes" id="UP000006346">
    <property type="component" value="Chromosome"/>
</dbReference>
<dbReference type="OrthoDB" id="2235371at2"/>
<feature type="transmembrane region" description="Helical" evidence="1">
    <location>
        <begin position="37"/>
        <end position="59"/>
    </location>
</feature>
<keyword evidence="1" id="KW-1133">Transmembrane helix</keyword>
<dbReference type="PATRIC" id="fig|768706.3.peg.2456"/>
<dbReference type="EMBL" id="CP003108">
    <property type="protein sequence ID" value="AET68015.1"/>
    <property type="molecule type" value="Genomic_DNA"/>
</dbReference>
<dbReference type="AlphaFoldDB" id="G7WFC9"/>
<dbReference type="eggNOG" id="ENOG5034C87">
    <property type="taxonomic scope" value="Bacteria"/>
</dbReference>
<evidence type="ECO:0000256" key="1">
    <source>
        <dbReference type="SAM" id="Phobius"/>
    </source>
</evidence>
<dbReference type="KEGG" id="dor:Desor_2444"/>
<accession>G7WFC9</accession>
<evidence type="ECO:0000313" key="2">
    <source>
        <dbReference type="EMBL" id="AET68015.1"/>
    </source>
</evidence>
<keyword evidence="3" id="KW-1185">Reference proteome</keyword>
<dbReference type="RefSeq" id="WP_014184823.1">
    <property type="nucleotide sequence ID" value="NC_016584.1"/>
</dbReference>
<keyword evidence="1" id="KW-0812">Transmembrane</keyword>
<organism evidence="2 3">
    <name type="scientific">Desulfosporosinus orientis (strain ATCC 19365 / DSM 765 / NCIMB 8382 / VKM B-1628 / Singapore I)</name>
    <name type="common">Desulfotomaculum orientis</name>
    <dbReference type="NCBI Taxonomy" id="768706"/>
    <lineage>
        <taxon>Bacteria</taxon>
        <taxon>Bacillati</taxon>
        <taxon>Bacillota</taxon>
        <taxon>Clostridia</taxon>
        <taxon>Eubacteriales</taxon>
        <taxon>Desulfitobacteriaceae</taxon>
        <taxon>Desulfosporosinus</taxon>
    </lineage>
</organism>
<protein>
    <submittedName>
        <fullName evidence="2">Uncharacterized protein</fullName>
    </submittedName>
</protein>
<keyword evidence="1" id="KW-0472">Membrane</keyword>
<gene>
    <name evidence="2" type="ordered locus">Desor_2444</name>
</gene>
<dbReference type="HOGENOM" id="CLU_209264_0_0_9"/>
<sequence>METQTIEELIYNETKRRLELMEQADYEFPKTIGKGDVLAIIVSITVCILLIALCMIGVIQ</sequence>
<proteinExistence type="predicted"/>